<evidence type="ECO:0000313" key="2">
    <source>
        <dbReference type="Proteomes" id="UP000186559"/>
    </source>
</evidence>
<reference evidence="1 2" key="1">
    <citation type="submission" date="2016-03" db="EMBL/GenBank/DDBJ databases">
        <title>Deep-sea bacteria in the southern Pacific.</title>
        <authorList>
            <person name="Tang K."/>
        </authorList>
    </citation>
    <scope>NUCLEOTIDE SEQUENCE [LARGE SCALE GENOMIC DNA]</scope>
    <source>
        <strain evidence="1 2">JLT2016</strain>
    </source>
</reference>
<organism evidence="1 2">
    <name type="scientific">Salipiger profundus</name>
    <dbReference type="NCBI Taxonomy" id="1229727"/>
    <lineage>
        <taxon>Bacteria</taxon>
        <taxon>Pseudomonadati</taxon>
        <taxon>Pseudomonadota</taxon>
        <taxon>Alphaproteobacteria</taxon>
        <taxon>Rhodobacterales</taxon>
        <taxon>Roseobacteraceae</taxon>
        <taxon>Salipiger</taxon>
    </lineage>
</organism>
<dbReference type="AlphaFoldDB" id="A0A1U7DC88"/>
<protein>
    <submittedName>
        <fullName evidence="1">Uncharacterized protein</fullName>
    </submittedName>
</protein>
<keyword evidence="2" id="KW-1185">Reference proteome</keyword>
<dbReference type="KEGG" id="tpro:Ga0080559_TMP4947"/>
<sequence length="130" mass="14683">MTDQIPPQFNGEVRARLSPDGTHSLIDIWTENGPVSFAIDTHEIVVLQRKLRDVQRAAEDRKAMINPRSDDGLHLEMNTATLVHQIGVSPIPNDDRIGVQFVTSAIPDSYVLTREIARDLIQRLRAQLYD</sequence>
<gene>
    <name evidence="1" type="ORF">Ga0080559_TMP4947</name>
</gene>
<evidence type="ECO:0000313" key="1">
    <source>
        <dbReference type="EMBL" id="APX25743.1"/>
    </source>
</evidence>
<accession>A0A1U7DC88</accession>
<name>A0A1U7DC88_9RHOB</name>
<dbReference type="RefSeq" id="WP_076625200.1">
    <property type="nucleotide sequence ID" value="NZ_BMEW01000002.1"/>
</dbReference>
<dbReference type="STRING" id="1229727.Ga0080559_TMP4947"/>
<proteinExistence type="predicted"/>
<dbReference type="Proteomes" id="UP000186559">
    <property type="component" value="Chromosome"/>
</dbReference>
<dbReference type="EMBL" id="CP014796">
    <property type="protein sequence ID" value="APX25743.1"/>
    <property type="molecule type" value="Genomic_DNA"/>
</dbReference>